<keyword evidence="5 10" id="KW-0328">Glycosyltransferase</keyword>
<dbReference type="SUPFAM" id="SSF51445">
    <property type="entry name" value="(Trans)glycosidases"/>
    <property type="match status" value="1"/>
</dbReference>
<evidence type="ECO:0000256" key="7">
    <source>
        <dbReference type="ARBA" id="ARBA00023277"/>
    </source>
</evidence>
<reference evidence="12" key="1">
    <citation type="submission" date="2017-02" db="EMBL/GenBank/DDBJ databases">
        <authorList>
            <person name="Varghese N."/>
            <person name="Submissions S."/>
        </authorList>
    </citation>
    <scope>NUCLEOTIDE SEQUENCE [LARGE SCALE GENOMIC DNA]</scope>
    <source>
        <strain evidence="12">ATCC 700200</strain>
    </source>
</reference>
<evidence type="ECO:0000256" key="6">
    <source>
        <dbReference type="ARBA" id="ARBA00022679"/>
    </source>
</evidence>
<dbReference type="NCBIfam" id="TIGR00217">
    <property type="entry name" value="malQ"/>
    <property type="match status" value="1"/>
</dbReference>
<dbReference type="GO" id="GO:0005975">
    <property type="term" value="P:carbohydrate metabolic process"/>
    <property type="evidence" value="ECO:0007669"/>
    <property type="project" value="InterPro"/>
</dbReference>
<keyword evidence="6 10" id="KW-0808">Transferase</keyword>
<dbReference type="GO" id="GO:0004134">
    <property type="term" value="F:4-alpha-glucanotransferase activity"/>
    <property type="evidence" value="ECO:0007669"/>
    <property type="project" value="UniProtKB-EC"/>
</dbReference>
<dbReference type="EMBL" id="FUYE01000014">
    <property type="protein sequence ID" value="SKB02794.1"/>
    <property type="molecule type" value="Genomic_DNA"/>
</dbReference>
<organism evidence="11 12">
    <name type="scientific">Prosthecobacter debontii</name>
    <dbReference type="NCBI Taxonomy" id="48467"/>
    <lineage>
        <taxon>Bacteria</taxon>
        <taxon>Pseudomonadati</taxon>
        <taxon>Verrucomicrobiota</taxon>
        <taxon>Verrucomicrobiia</taxon>
        <taxon>Verrucomicrobiales</taxon>
        <taxon>Verrucomicrobiaceae</taxon>
        <taxon>Prosthecobacter</taxon>
    </lineage>
</organism>
<dbReference type="AlphaFoldDB" id="A0A1T4YLT8"/>
<dbReference type="EC" id="2.4.1.25" evidence="3 10"/>
<dbReference type="OrthoDB" id="9811841at2"/>
<evidence type="ECO:0000256" key="5">
    <source>
        <dbReference type="ARBA" id="ARBA00022676"/>
    </source>
</evidence>
<dbReference type="Pfam" id="PF02446">
    <property type="entry name" value="Glyco_hydro_77"/>
    <property type="match status" value="1"/>
</dbReference>
<name>A0A1T4YLT8_9BACT</name>
<dbReference type="InterPro" id="IPR017853">
    <property type="entry name" value="GH"/>
</dbReference>
<evidence type="ECO:0000313" key="12">
    <source>
        <dbReference type="Proteomes" id="UP000190774"/>
    </source>
</evidence>
<proteinExistence type="inferred from homology"/>
<dbReference type="RefSeq" id="WP_078814859.1">
    <property type="nucleotide sequence ID" value="NZ_FUYE01000014.1"/>
</dbReference>
<dbReference type="NCBIfam" id="NF011080">
    <property type="entry name" value="PRK14508.1-3"/>
    <property type="match status" value="1"/>
</dbReference>
<evidence type="ECO:0000256" key="3">
    <source>
        <dbReference type="ARBA" id="ARBA00012560"/>
    </source>
</evidence>
<evidence type="ECO:0000256" key="10">
    <source>
        <dbReference type="RuleBase" id="RU361207"/>
    </source>
</evidence>
<evidence type="ECO:0000256" key="1">
    <source>
        <dbReference type="ARBA" id="ARBA00000439"/>
    </source>
</evidence>
<dbReference type="PANTHER" id="PTHR32438">
    <property type="entry name" value="4-ALPHA-GLUCANOTRANSFERASE DPE1, CHLOROPLASTIC/AMYLOPLASTIC"/>
    <property type="match status" value="1"/>
</dbReference>
<evidence type="ECO:0000256" key="2">
    <source>
        <dbReference type="ARBA" id="ARBA00005684"/>
    </source>
</evidence>
<dbReference type="PANTHER" id="PTHR32438:SF5">
    <property type="entry name" value="4-ALPHA-GLUCANOTRANSFERASE DPE1, CHLOROPLASTIC_AMYLOPLASTIC"/>
    <property type="match status" value="1"/>
</dbReference>
<keyword evidence="12" id="KW-1185">Reference proteome</keyword>
<sequence length="512" mass="57913">MFSIQRSSGILLHPTSLPGRFGIGEIGPEAHLWLESLHRMGQKLWQMLPLGPTGFGASPYQSLSSFAGNPLMISFDSLLNDGVLKPHDLSMVPSFPDHKVNFIAAQEVRSAFLRLACQRFIMQCNSSPLLERAFEAFCEREAEWLDDYAMFIAIKADQGGRSWNDWAPELAMRQPEAMADAMVRLSSEIEEVKVEQFFFFRQWQKLRARAQEFGIQLIGDIPIFTAHDSADVWARPDLFELDERGNPIVVAGVPPDYFSATGQRWGNPLYKWSAHEEEGFAWWKSRLRKTLEMVDIVRIDHFRGFAAYWEIPANEPTAVNGRWVGAPGDALFEALKGEMGDQVPVIAEDLGIITPDVTELRLRHGFPGMKVMQFAFGADSLSEDYIPENYPDESVGYTGTHDNDTVQGLFHSGVSDDSTRTAEMIEAERRTILGYTKTDGSQLHWDFIKAVWKSQSRMAIAPLQDLMGLGSESRMNTPGKMGDFWSWRFTWDQLTEEMEATMLAITRETGRC</sequence>
<dbReference type="InterPro" id="IPR003385">
    <property type="entry name" value="Glyco_hydro_77"/>
</dbReference>
<dbReference type="Proteomes" id="UP000190774">
    <property type="component" value="Unassembled WGS sequence"/>
</dbReference>
<protein>
    <recommendedName>
        <fullName evidence="4 10">4-alpha-glucanotransferase</fullName>
        <ecNumber evidence="3 10">2.4.1.25</ecNumber>
    </recommendedName>
    <alternativeName>
        <fullName evidence="8 10">Amylomaltase</fullName>
    </alternativeName>
    <alternativeName>
        <fullName evidence="9 10">Disproportionating enzyme</fullName>
    </alternativeName>
</protein>
<comment type="similarity">
    <text evidence="2 10">Belongs to the disproportionating enzyme family.</text>
</comment>
<gene>
    <name evidence="11" type="ORF">SAMN02745166_03687</name>
</gene>
<dbReference type="Gene3D" id="3.20.20.80">
    <property type="entry name" value="Glycosidases"/>
    <property type="match status" value="1"/>
</dbReference>
<evidence type="ECO:0000256" key="8">
    <source>
        <dbReference type="ARBA" id="ARBA00031423"/>
    </source>
</evidence>
<dbReference type="STRING" id="48467.SAMN02745166_03687"/>
<comment type="catalytic activity">
    <reaction evidence="1 10">
        <text>Transfers a segment of a (1-&gt;4)-alpha-D-glucan to a new position in an acceptor, which may be glucose or a (1-&gt;4)-alpha-D-glucan.</text>
        <dbReference type="EC" id="2.4.1.25"/>
    </reaction>
</comment>
<keyword evidence="7 10" id="KW-0119">Carbohydrate metabolism</keyword>
<evidence type="ECO:0000256" key="4">
    <source>
        <dbReference type="ARBA" id="ARBA00020295"/>
    </source>
</evidence>
<evidence type="ECO:0000313" key="11">
    <source>
        <dbReference type="EMBL" id="SKB02794.1"/>
    </source>
</evidence>
<accession>A0A1T4YLT8</accession>
<evidence type="ECO:0000256" key="9">
    <source>
        <dbReference type="ARBA" id="ARBA00031501"/>
    </source>
</evidence>